<comment type="caution">
    <text evidence="8">The sequence shown here is derived from an EMBL/GenBank/DDBJ whole genome shotgun (WGS) entry which is preliminary data.</text>
</comment>
<dbReference type="HOGENOM" id="CLU_015553_0_3_10"/>
<dbReference type="GO" id="GO:0009279">
    <property type="term" value="C:cell outer membrane"/>
    <property type="evidence" value="ECO:0007669"/>
    <property type="project" value="UniProtKB-SubCell"/>
</dbReference>
<protein>
    <submittedName>
        <fullName evidence="8">SusD family protein</fullName>
    </submittedName>
</protein>
<dbReference type="Pfam" id="PF07980">
    <property type="entry name" value="SusD_RagB"/>
    <property type="match status" value="1"/>
</dbReference>
<evidence type="ECO:0000256" key="4">
    <source>
        <dbReference type="ARBA" id="ARBA00023136"/>
    </source>
</evidence>
<proteinExistence type="inferred from homology"/>
<dbReference type="EMBL" id="AEPE02000002">
    <property type="protein sequence ID" value="EFZ38005.1"/>
    <property type="molecule type" value="Genomic_DNA"/>
</dbReference>
<evidence type="ECO:0000256" key="5">
    <source>
        <dbReference type="ARBA" id="ARBA00023237"/>
    </source>
</evidence>
<keyword evidence="9" id="KW-1185">Reference proteome</keyword>
<evidence type="ECO:0000256" key="3">
    <source>
        <dbReference type="ARBA" id="ARBA00022729"/>
    </source>
</evidence>
<keyword evidence="3" id="KW-0732">Signal</keyword>
<dbReference type="SUPFAM" id="SSF48452">
    <property type="entry name" value="TPR-like"/>
    <property type="match status" value="1"/>
</dbReference>
<feature type="domain" description="RagB/SusD" evidence="6">
    <location>
        <begin position="262"/>
        <end position="547"/>
    </location>
</feature>
<organism evidence="8 9">
    <name type="scientific">Hoylesella oralis ATCC 33269</name>
    <dbReference type="NCBI Taxonomy" id="873533"/>
    <lineage>
        <taxon>Bacteria</taxon>
        <taxon>Pseudomonadati</taxon>
        <taxon>Bacteroidota</taxon>
        <taxon>Bacteroidia</taxon>
        <taxon>Bacteroidales</taxon>
        <taxon>Prevotellaceae</taxon>
        <taxon>Hoylesella</taxon>
    </lineage>
</organism>
<dbReference type="RefSeq" id="WP_004369063.1">
    <property type="nucleotide sequence ID" value="NZ_GL833119.1"/>
</dbReference>
<dbReference type="Pfam" id="PF14322">
    <property type="entry name" value="SusD-like_3"/>
    <property type="match status" value="1"/>
</dbReference>
<evidence type="ECO:0000259" key="7">
    <source>
        <dbReference type="Pfam" id="PF14322"/>
    </source>
</evidence>
<evidence type="ECO:0000256" key="2">
    <source>
        <dbReference type="ARBA" id="ARBA00006275"/>
    </source>
</evidence>
<evidence type="ECO:0000259" key="6">
    <source>
        <dbReference type="Pfam" id="PF07980"/>
    </source>
</evidence>
<feature type="domain" description="SusD-like N-terminal" evidence="7">
    <location>
        <begin position="22"/>
        <end position="226"/>
    </location>
</feature>
<keyword evidence="4" id="KW-0472">Membrane</keyword>
<evidence type="ECO:0000313" key="8">
    <source>
        <dbReference type="EMBL" id="EFZ38005.1"/>
    </source>
</evidence>
<reference evidence="8" key="1">
    <citation type="submission" date="2011-01" db="EMBL/GenBank/DDBJ databases">
        <authorList>
            <person name="Muzny D."/>
            <person name="Qin X."/>
            <person name="Buhay C."/>
            <person name="Dugan-Rocha S."/>
            <person name="Ding Y."/>
            <person name="Chen G."/>
            <person name="Hawes A."/>
            <person name="Holder M."/>
            <person name="Jhangiani S."/>
            <person name="Johnson A."/>
            <person name="Khan Z."/>
            <person name="Li Z."/>
            <person name="Liu W."/>
            <person name="Liu X."/>
            <person name="Perez L."/>
            <person name="Shen H."/>
            <person name="Wang Q."/>
            <person name="Watt J."/>
            <person name="Xi L."/>
            <person name="Xin Y."/>
            <person name="Zhou J."/>
            <person name="Deng J."/>
            <person name="Jiang H."/>
            <person name="Liu Y."/>
            <person name="Qu J."/>
            <person name="Song X.-Z."/>
            <person name="Zhang L."/>
            <person name="Villasana D."/>
            <person name="Johnson A."/>
            <person name="Liu J."/>
            <person name="Liyanage D."/>
            <person name="Lorensuhewa L."/>
            <person name="Robinson T."/>
            <person name="Song A."/>
            <person name="Song B.-B."/>
            <person name="Dinh H."/>
            <person name="Thornton R."/>
            <person name="Coyle M."/>
            <person name="Francisco L."/>
            <person name="Jackson L."/>
            <person name="Javaid M."/>
            <person name="Korchina V."/>
            <person name="Kovar C."/>
            <person name="Mata R."/>
            <person name="Mathew T."/>
            <person name="Ngo R."/>
            <person name="Nguyen L."/>
            <person name="Nguyen N."/>
            <person name="Okwuonu G."/>
            <person name="Ongeri F."/>
            <person name="Pham C."/>
            <person name="Simmons D."/>
            <person name="Wilczek-Boney K."/>
            <person name="Hale W."/>
            <person name="Jakkamsetti A."/>
            <person name="Pham P."/>
            <person name="Ruth R."/>
            <person name="San Lucas F."/>
            <person name="Warren J."/>
            <person name="Zhang J."/>
            <person name="Zhao Z."/>
            <person name="Zhou C."/>
            <person name="Zhu D."/>
            <person name="Lee S."/>
            <person name="Bess C."/>
            <person name="Blankenburg K."/>
            <person name="Forbes L."/>
            <person name="Fu Q."/>
            <person name="Gubbala S."/>
            <person name="Hirani K."/>
            <person name="Jayaseelan J.C."/>
            <person name="Lara F."/>
            <person name="Munidasa M."/>
            <person name="Palculict T."/>
            <person name="Patil S."/>
            <person name="Pu L.-L."/>
            <person name="Saada N."/>
            <person name="Tang L."/>
            <person name="Weissenberger G."/>
            <person name="Zhu Y."/>
            <person name="Hemphill L."/>
            <person name="Shang Y."/>
            <person name="Youmans B."/>
            <person name="Ayvaz T."/>
            <person name="Ross M."/>
            <person name="Santibanez J."/>
            <person name="Aqrawi P."/>
            <person name="Gross S."/>
            <person name="Joshi V."/>
            <person name="Fowler G."/>
            <person name="Nazareth L."/>
            <person name="Reid J."/>
            <person name="Worley K."/>
            <person name="Petrosino J."/>
            <person name="Highlander S."/>
            <person name="Gibbs R."/>
        </authorList>
    </citation>
    <scope>NUCLEOTIDE SEQUENCE [LARGE SCALE GENOMIC DNA]</scope>
    <source>
        <strain evidence="8">ATCC 33269</strain>
    </source>
</reference>
<dbReference type="InterPro" id="IPR012944">
    <property type="entry name" value="SusD_RagB_dom"/>
</dbReference>
<dbReference type="eggNOG" id="COG1435">
    <property type="taxonomic scope" value="Bacteria"/>
</dbReference>
<dbReference type="InterPro" id="IPR011990">
    <property type="entry name" value="TPR-like_helical_dom_sf"/>
</dbReference>
<dbReference type="AlphaFoldDB" id="E7RMM4"/>
<keyword evidence="5" id="KW-0998">Cell outer membrane</keyword>
<comment type="subcellular location">
    <subcellularLocation>
        <location evidence="1">Cell outer membrane</location>
    </subcellularLocation>
</comment>
<name>E7RMM4_9BACT</name>
<gene>
    <name evidence="8" type="ORF">HMPREF0663_10374</name>
</gene>
<dbReference type="Proteomes" id="UP000005580">
    <property type="component" value="Unassembled WGS sequence"/>
</dbReference>
<evidence type="ECO:0000313" key="9">
    <source>
        <dbReference type="Proteomes" id="UP000005580"/>
    </source>
</evidence>
<evidence type="ECO:0000256" key="1">
    <source>
        <dbReference type="ARBA" id="ARBA00004442"/>
    </source>
</evidence>
<dbReference type="Gene3D" id="1.25.40.390">
    <property type="match status" value="1"/>
</dbReference>
<dbReference type="PROSITE" id="PS51257">
    <property type="entry name" value="PROKAR_LIPOPROTEIN"/>
    <property type="match status" value="1"/>
</dbReference>
<dbReference type="InterPro" id="IPR033985">
    <property type="entry name" value="SusD-like_N"/>
</dbReference>
<accession>E7RMM4</accession>
<comment type="similarity">
    <text evidence="2">Belongs to the SusD family.</text>
</comment>
<dbReference type="STRING" id="28134.SAMN05444288_0487"/>
<sequence length="548" mass="63024">MKVKYLVLFITAFVGLTSCNDFLDIDPTDKATEKIVWSRAEYARMAVNDFYEGIPRLGSYNNYQCLAGMTEGLTDEFKYGNMNYNAENYIPNEISYGGMVLTASYVDVYMGIWESTYEYIRRVNEALSRLNASSLDSVTTKQLSGELHFFRGMYYFELLKRYHQAILYTEDLSQINTNKAMGSEEDCWTFVYNDLKYAGEHLSVSNSPTGRLTSGAAYALMSRVMLYCQNWNAVKEACEKVIAMGYTLTANYADAFTSGNSEAIFQYSYSVAGNVTHNFDGYYAPGGDHTLAGNTMYGGFATPTQEMIEEYELKTGGKADWSTWHTTDGTTQEPPYDQLEPRFHATILYNKSIWKERTIEPYIGGADGWCTWQVDPQTEGRTTTGYYLRKLVDEKHYFATQQSSSQPWIAFRLGEVYLNYAEACFRLNDNTNAMKYINLVRTRVGLPEIKGQSGEQLFQSLRHERKVELAFEGLYYWDMRRWGLSTSELTGIRRHGLKIIKNDDGTFTYSYVEVDNQNLDYPAKMNRFPIPLKEIENNREIEQFAEWK</sequence>